<name>A0A0D0C9H3_9AGAR</name>
<evidence type="ECO:0000256" key="9">
    <source>
        <dbReference type="ARBA" id="ARBA00023004"/>
    </source>
</evidence>
<evidence type="ECO:0000313" key="12">
    <source>
        <dbReference type="EMBL" id="KIK51438.1"/>
    </source>
</evidence>
<dbReference type="PANTHER" id="PTHR46300:SF2">
    <property type="entry name" value="CYTOCHROME P450 MONOOXYGENASE ALNH-RELATED"/>
    <property type="match status" value="1"/>
</dbReference>
<evidence type="ECO:0000256" key="1">
    <source>
        <dbReference type="ARBA" id="ARBA00001971"/>
    </source>
</evidence>
<keyword evidence="8" id="KW-0560">Oxidoreductase</keyword>
<dbReference type="GO" id="GO:0020037">
    <property type="term" value="F:heme binding"/>
    <property type="evidence" value="ECO:0007669"/>
    <property type="project" value="InterPro"/>
</dbReference>
<keyword evidence="11" id="KW-0472">Membrane</keyword>
<proteinExistence type="inferred from homology"/>
<accession>A0A0D0C9H3</accession>
<dbReference type="SUPFAM" id="SSF48264">
    <property type="entry name" value="Cytochrome P450"/>
    <property type="match status" value="1"/>
</dbReference>
<dbReference type="GO" id="GO:0005506">
    <property type="term" value="F:iron ion binding"/>
    <property type="evidence" value="ECO:0007669"/>
    <property type="project" value="InterPro"/>
</dbReference>
<reference evidence="12 13" key="1">
    <citation type="submission" date="2014-04" db="EMBL/GenBank/DDBJ databases">
        <title>Evolutionary Origins and Diversification of the Mycorrhizal Mutualists.</title>
        <authorList>
            <consortium name="DOE Joint Genome Institute"/>
            <consortium name="Mycorrhizal Genomics Consortium"/>
            <person name="Kohler A."/>
            <person name="Kuo A."/>
            <person name="Nagy L.G."/>
            <person name="Floudas D."/>
            <person name="Copeland A."/>
            <person name="Barry K.W."/>
            <person name="Cichocki N."/>
            <person name="Veneault-Fourrey C."/>
            <person name="LaButti K."/>
            <person name="Lindquist E.A."/>
            <person name="Lipzen A."/>
            <person name="Lundell T."/>
            <person name="Morin E."/>
            <person name="Murat C."/>
            <person name="Riley R."/>
            <person name="Ohm R."/>
            <person name="Sun H."/>
            <person name="Tunlid A."/>
            <person name="Henrissat B."/>
            <person name="Grigoriev I.V."/>
            <person name="Hibbett D.S."/>
            <person name="Martin F."/>
        </authorList>
    </citation>
    <scope>NUCLEOTIDE SEQUENCE [LARGE SCALE GENOMIC DNA]</scope>
    <source>
        <strain evidence="12 13">FD-317 M1</strain>
    </source>
</reference>
<comment type="similarity">
    <text evidence="3">Belongs to the cytochrome P450 family.</text>
</comment>
<dbReference type="GO" id="GO:0016705">
    <property type="term" value="F:oxidoreductase activity, acting on paired donors, with incorporation or reduction of molecular oxygen"/>
    <property type="evidence" value="ECO:0007669"/>
    <property type="project" value="InterPro"/>
</dbReference>
<comment type="cofactor">
    <cofactor evidence="1">
        <name>heme</name>
        <dbReference type="ChEBI" id="CHEBI:30413"/>
    </cofactor>
</comment>
<dbReference type="InterPro" id="IPR001128">
    <property type="entry name" value="Cyt_P450"/>
</dbReference>
<evidence type="ECO:0000313" key="13">
    <source>
        <dbReference type="Proteomes" id="UP000053593"/>
    </source>
</evidence>
<protein>
    <recommendedName>
        <fullName evidence="14">Cytochrome P450</fullName>
    </recommendedName>
</protein>
<evidence type="ECO:0000256" key="8">
    <source>
        <dbReference type="ARBA" id="ARBA00023002"/>
    </source>
</evidence>
<evidence type="ECO:0008006" key="14">
    <source>
        <dbReference type="Google" id="ProtNLM"/>
    </source>
</evidence>
<dbReference type="Pfam" id="PF00067">
    <property type="entry name" value="p450"/>
    <property type="match status" value="1"/>
</dbReference>
<evidence type="ECO:0000256" key="10">
    <source>
        <dbReference type="ARBA" id="ARBA00023033"/>
    </source>
</evidence>
<keyword evidence="4" id="KW-0349">Heme</keyword>
<evidence type="ECO:0000256" key="5">
    <source>
        <dbReference type="ARBA" id="ARBA00022692"/>
    </source>
</evidence>
<comment type="subcellular location">
    <subcellularLocation>
        <location evidence="2">Membrane</location>
        <topology evidence="2">Single-pass membrane protein</topology>
    </subcellularLocation>
</comment>
<dbReference type="InterPro" id="IPR036396">
    <property type="entry name" value="Cyt_P450_sf"/>
</dbReference>
<dbReference type="GO" id="GO:0004497">
    <property type="term" value="F:monooxygenase activity"/>
    <property type="evidence" value="ECO:0007669"/>
    <property type="project" value="UniProtKB-KW"/>
</dbReference>
<dbReference type="AlphaFoldDB" id="A0A0D0C9H3"/>
<dbReference type="OrthoDB" id="1055148at2759"/>
<evidence type="ECO:0000256" key="4">
    <source>
        <dbReference type="ARBA" id="ARBA00022617"/>
    </source>
</evidence>
<keyword evidence="10" id="KW-0503">Monooxygenase</keyword>
<dbReference type="InterPro" id="IPR050364">
    <property type="entry name" value="Cytochrome_P450_fung"/>
</dbReference>
<evidence type="ECO:0000256" key="11">
    <source>
        <dbReference type="ARBA" id="ARBA00023136"/>
    </source>
</evidence>
<keyword evidence="13" id="KW-1185">Reference proteome</keyword>
<evidence type="ECO:0000256" key="2">
    <source>
        <dbReference type="ARBA" id="ARBA00004167"/>
    </source>
</evidence>
<dbReference type="Proteomes" id="UP000053593">
    <property type="component" value="Unassembled WGS sequence"/>
</dbReference>
<organism evidence="12 13">
    <name type="scientific">Collybiopsis luxurians FD-317 M1</name>
    <dbReference type="NCBI Taxonomy" id="944289"/>
    <lineage>
        <taxon>Eukaryota</taxon>
        <taxon>Fungi</taxon>
        <taxon>Dikarya</taxon>
        <taxon>Basidiomycota</taxon>
        <taxon>Agaricomycotina</taxon>
        <taxon>Agaricomycetes</taxon>
        <taxon>Agaricomycetidae</taxon>
        <taxon>Agaricales</taxon>
        <taxon>Marasmiineae</taxon>
        <taxon>Omphalotaceae</taxon>
        <taxon>Collybiopsis</taxon>
        <taxon>Collybiopsis luxurians</taxon>
    </lineage>
</organism>
<gene>
    <name evidence="12" type="ORF">GYMLUDRAFT_981337</name>
</gene>
<dbReference type="Gene3D" id="1.10.630.10">
    <property type="entry name" value="Cytochrome P450"/>
    <property type="match status" value="1"/>
</dbReference>
<dbReference type="HOGENOM" id="CLU_001570_2_2_1"/>
<dbReference type="GO" id="GO:0016020">
    <property type="term" value="C:membrane"/>
    <property type="evidence" value="ECO:0007669"/>
    <property type="project" value="UniProtKB-SubCell"/>
</dbReference>
<keyword evidence="7" id="KW-1133">Transmembrane helix</keyword>
<dbReference type="PANTHER" id="PTHR46300">
    <property type="entry name" value="P450, PUTATIVE (EUROFUNG)-RELATED-RELATED"/>
    <property type="match status" value="1"/>
</dbReference>
<sequence>MFFSFRRPSHEGGKLPPGPRGILILENLLQIPVLRPYPKFREWAKQYGPVFSLKVGSQIVIILNTAQAANDLLNTRSKIYSSRAPPHVAHDIMSDGQRLVFLPYDKEWKVSRIQFEFVRVTIFDLMHHGDTSLSPKFSDPASIHAKVPDTHWHKIYDVLVNFAHVGQPGNYL</sequence>
<dbReference type="EMBL" id="KN834863">
    <property type="protein sequence ID" value="KIK51438.1"/>
    <property type="molecule type" value="Genomic_DNA"/>
</dbReference>
<keyword evidence="5" id="KW-0812">Transmembrane</keyword>
<keyword evidence="9" id="KW-0408">Iron</keyword>
<evidence type="ECO:0000256" key="6">
    <source>
        <dbReference type="ARBA" id="ARBA00022723"/>
    </source>
</evidence>
<evidence type="ECO:0000256" key="7">
    <source>
        <dbReference type="ARBA" id="ARBA00022989"/>
    </source>
</evidence>
<evidence type="ECO:0000256" key="3">
    <source>
        <dbReference type="ARBA" id="ARBA00010617"/>
    </source>
</evidence>
<keyword evidence="6" id="KW-0479">Metal-binding</keyword>